<protein>
    <submittedName>
        <fullName evidence="2">Uncharacterized protein</fullName>
    </submittedName>
</protein>
<dbReference type="AlphaFoldDB" id="A0A6A7A0M4"/>
<evidence type="ECO:0000313" key="2">
    <source>
        <dbReference type="EMBL" id="KAF2826257.1"/>
    </source>
</evidence>
<accession>A0A6A7A0M4</accession>
<keyword evidence="3" id="KW-1185">Reference proteome</keyword>
<organism evidence="2 3">
    <name type="scientific">Ophiobolus disseminans</name>
    <dbReference type="NCBI Taxonomy" id="1469910"/>
    <lineage>
        <taxon>Eukaryota</taxon>
        <taxon>Fungi</taxon>
        <taxon>Dikarya</taxon>
        <taxon>Ascomycota</taxon>
        <taxon>Pezizomycotina</taxon>
        <taxon>Dothideomycetes</taxon>
        <taxon>Pleosporomycetidae</taxon>
        <taxon>Pleosporales</taxon>
        <taxon>Pleosporineae</taxon>
        <taxon>Phaeosphaeriaceae</taxon>
        <taxon>Ophiobolus</taxon>
    </lineage>
</organism>
<evidence type="ECO:0000256" key="1">
    <source>
        <dbReference type="SAM" id="MobiDB-lite"/>
    </source>
</evidence>
<dbReference type="Proteomes" id="UP000799424">
    <property type="component" value="Unassembled WGS sequence"/>
</dbReference>
<gene>
    <name evidence="2" type="ORF">CC86DRAFT_382327</name>
</gene>
<reference evidence="2" key="1">
    <citation type="journal article" date="2020" name="Stud. Mycol.">
        <title>101 Dothideomycetes genomes: a test case for predicting lifestyles and emergence of pathogens.</title>
        <authorList>
            <person name="Haridas S."/>
            <person name="Albert R."/>
            <person name="Binder M."/>
            <person name="Bloem J."/>
            <person name="Labutti K."/>
            <person name="Salamov A."/>
            <person name="Andreopoulos B."/>
            <person name="Baker S."/>
            <person name="Barry K."/>
            <person name="Bills G."/>
            <person name="Bluhm B."/>
            <person name="Cannon C."/>
            <person name="Castanera R."/>
            <person name="Culley D."/>
            <person name="Daum C."/>
            <person name="Ezra D."/>
            <person name="Gonzalez J."/>
            <person name="Henrissat B."/>
            <person name="Kuo A."/>
            <person name="Liang C."/>
            <person name="Lipzen A."/>
            <person name="Lutzoni F."/>
            <person name="Magnuson J."/>
            <person name="Mondo S."/>
            <person name="Nolan M."/>
            <person name="Ohm R."/>
            <person name="Pangilinan J."/>
            <person name="Park H.-J."/>
            <person name="Ramirez L."/>
            <person name="Alfaro M."/>
            <person name="Sun H."/>
            <person name="Tritt A."/>
            <person name="Yoshinaga Y."/>
            <person name="Zwiers L.-H."/>
            <person name="Turgeon B."/>
            <person name="Goodwin S."/>
            <person name="Spatafora J."/>
            <person name="Crous P."/>
            <person name="Grigoriev I."/>
        </authorList>
    </citation>
    <scope>NUCLEOTIDE SEQUENCE</scope>
    <source>
        <strain evidence="2">CBS 113818</strain>
    </source>
</reference>
<feature type="region of interest" description="Disordered" evidence="1">
    <location>
        <begin position="104"/>
        <end position="140"/>
    </location>
</feature>
<dbReference type="EMBL" id="MU006226">
    <property type="protein sequence ID" value="KAF2826257.1"/>
    <property type="molecule type" value="Genomic_DNA"/>
</dbReference>
<name>A0A6A7A0M4_9PLEO</name>
<feature type="compositionally biased region" description="Basic and acidic residues" evidence="1">
    <location>
        <begin position="110"/>
        <end position="121"/>
    </location>
</feature>
<proteinExistence type="predicted"/>
<dbReference type="OrthoDB" id="8954335at2759"/>
<sequence length="180" mass="20657">MWNTLPEGPSTIDAERREMAFGKGDSPIVWRDMVDKGSNYARYTGAQDSSREIIQTLLSKHRAPPLKLRLELRGPRCALDDTSAGAILKAEVRLHEERLRRELQEEEEGVREMQAELEQSRRLAAPNRSGGNQEPRRDRRVQRGVLERVFPGRRSLFHSYAMVARLCYYKGKPALNRAVT</sequence>
<evidence type="ECO:0000313" key="3">
    <source>
        <dbReference type="Proteomes" id="UP000799424"/>
    </source>
</evidence>